<gene>
    <name evidence="2" type="ORF">S01H1_12424</name>
</gene>
<feature type="region of interest" description="Disordered" evidence="1">
    <location>
        <begin position="1"/>
        <end position="23"/>
    </location>
</feature>
<sequence>KQENVYMTDPTCKENSENSGGRGDSVVINLGSISGEDFNKLDIWDKNDVDKTHLFICISCNRRFRTNEEHCQCGGL</sequence>
<organism evidence="2">
    <name type="scientific">marine sediment metagenome</name>
    <dbReference type="NCBI Taxonomy" id="412755"/>
    <lineage>
        <taxon>unclassified sequences</taxon>
        <taxon>metagenomes</taxon>
        <taxon>ecological metagenomes</taxon>
    </lineage>
</organism>
<accession>X0RWS9</accession>
<comment type="caution">
    <text evidence="2">The sequence shown here is derived from an EMBL/GenBank/DDBJ whole genome shotgun (WGS) entry which is preliminary data.</text>
</comment>
<name>X0RWS9_9ZZZZ</name>
<evidence type="ECO:0000313" key="2">
    <source>
        <dbReference type="EMBL" id="GAF68202.1"/>
    </source>
</evidence>
<feature type="non-terminal residue" evidence="2">
    <location>
        <position position="1"/>
    </location>
</feature>
<reference evidence="2" key="1">
    <citation type="journal article" date="2014" name="Front. Microbiol.">
        <title>High frequency of phylogenetically diverse reductive dehalogenase-homologous genes in deep subseafloor sedimentary metagenomes.</title>
        <authorList>
            <person name="Kawai M."/>
            <person name="Futagami T."/>
            <person name="Toyoda A."/>
            <person name="Takaki Y."/>
            <person name="Nishi S."/>
            <person name="Hori S."/>
            <person name="Arai W."/>
            <person name="Tsubouchi T."/>
            <person name="Morono Y."/>
            <person name="Uchiyama I."/>
            <person name="Ito T."/>
            <person name="Fujiyama A."/>
            <person name="Inagaki F."/>
            <person name="Takami H."/>
        </authorList>
    </citation>
    <scope>NUCLEOTIDE SEQUENCE</scope>
    <source>
        <strain evidence="2">Expedition CK06-06</strain>
    </source>
</reference>
<proteinExistence type="predicted"/>
<evidence type="ECO:0000256" key="1">
    <source>
        <dbReference type="SAM" id="MobiDB-lite"/>
    </source>
</evidence>
<protein>
    <submittedName>
        <fullName evidence="2">Uncharacterized protein</fullName>
    </submittedName>
</protein>
<dbReference type="EMBL" id="BARS01006376">
    <property type="protein sequence ID" value="GAF68202.1"/>
    <property type="molecule type" value="Genomic_DNA"/>
</dbReference>
<dbReference type="AlphaFoldDB" id="X0RWS9"/>